<evidence type="ECO:0000259" key="8">
    <source>
        <dbReference type="PROSITE" id="PS50928"/>
    </source>
</evidence>
<evidence type="ECO:0000256" key="3">
    <source>
        <dbReference type="ARBA" id="ARBA00022475"/>
    </source>
</evidence>
<evidence type="ECO:0000256" key="2">
    <source>
        <dbReference type="ARBA" id="ARBA00022448"/>
    </source>
</evidence>
<dbReference type="Gene3D" id="1.10.3720.10">
    <property type="entry name" value="MetI-like"/>
    <property type="match status" value="1"/>
</dbReference>
<keyword evidence="10" id="KW-1185">Reference proteome</keyword>
<feature type="transmembrane region" description="Helical" evidence="7">
    <location>
        <begin position="173"/>
        <end position="191"/>
    </location>
</feature>
<comment type="subcellular location">
    <subcellularLocation>
        <location evidence="1 7">Cell membrane</location>
        <topology evidence="1 7">Multi-pass membrane protein</topology>
    </subcellularLocation>
</comment>
<keyword evidence="6 7" id="KW-0472">Membrane</keyword>
<keyword evidence="4 7" id="KW-0812">Transmembrane</keyword>
<evidence type="ECO:0000256" key="4">
    <source>
        <dbReference type="ARBA" id="ARBA00022692"/>
    </source>
</evidence>
<dbReference type="CDD" id="cd06261">
    <property type="entry name" value="TM_PBP2"/>
    <property type="match status" value="1"/>
</dbReference>
<dbReference type="InterPro" id="IPR000515">
    <property type="entry name" value="MetI-like"/>
</dbReference>
<feature type="transmembrane region" description="Helical" evidence="7">
    <location>
        <begin position="227"/>
        <end position="252"/>
    </location>
</feature>
<dbReference type="PANTHER" id="PTHR43163:SF6">
    <property type="entry name" value="DIPEPTIDE TRANSPORT SYSTEM PERMEASE PROTEIN DPPB-RELATED"/>
    <property type="match status" value="1"/>
</dbReference>
<dbReference type="InterPro" id="IPR035906">
    <property type="entry name" value="MetI-like_sf"/>
</dbReference>
<feature type="transmembrane region" description="Helical" evidence="7">
    <location>
        <begin position="272"/>
        <end position="298"/>
    </location>
</feature>
<feature type="transmembrane region" description="Helical" evidence="7">
    <location>
        <begin position="100"/>
        <end position="121"/>
    </location>
</feature>
<dbReference type="PROSITE" id="PS50928">
    <property type="entry name" value="ABC_TM1"/>
    <property type="match status" value="1"/>
</dbReference>
<dbReference type="Pfam" id="PF19300">
    <property type="entry name" value="BPD_transp_1_N"/>
    <property type="match status" value="1"/>
</dbReference>
<comment type="similarity">
    <text evidence="7">Belongs to the binding-protein-dependent transport system permease family.</text>
</comment>
<evidence type="ECO:0000256" key="6">
    <source>
        <dbReference type="ARBA" id="ARBA00023136"/>
    </source>
</evidence>
<dbReference type="InterPro" id="IPR045621">
    <property type="entry name" value="BPD_transp_1_N"/>
</dbReference>
<evidence type="ECO:0000256" key="1">
    <source>
        <dbReference type="ARBA" id="ARBA00004651"/>
    </source>
</evidence>
<dbReference type="Proteomes" id="UP001649381">
    <property type="component" value="Unassembled WGS sequence"/>
</dbReference>
<feature type="domain" description="ABC transmembrane type-1" evidence="8">
    <location>
        <begin position="94"/>
        <end position="295"/>
    </location>
</feature>
<dbReference type="NCBIfam" id="NF045471">
    <property type="entry name" value="Opp3B"/>
    <property type="match status" value="1"/>
</dbReference>
<keyword evidence="5 7" id="KW-1133">Transmembrane helix</keyword>
<accession>A0ABS9GZK9</accession>
<feature type="transmembrane region" description="Helical" evidence="7">
    <location>
        <begin position="9"/>
        <end position="27"/>
    </location>
</feature>
<proteinExistence type="inferred from homology"/>
<organism evidence="9 10">
    <name type="scientific">Pseudalkalibacillus berkeleyi</name>
    <dbReference type="NCBI Taxonomy" id="1069813"/>
    <lineage>
        <taxon>Bacteria</taxon>
        <taxon>Bacillati</taxon>
        <taxon>Bacillota</taxon>
        <taxon>Bacilli</taxon>
        <taxon>Bacillales</taxon>
        <taxon>Fictibacillaceae</taxon>
        <taxon>Pseudalkalibacillus</taxon>
    </lineage>
</organism>
<comment type="caution">
    <text evidence="9">The sequence shown here is derived from an EMBL/GenBank/DDBJ whole genome shotgun (WGS) entry which is preliminary data.</text>
</comment>
<name>A0ABS9GZK9_9BACL</name>
<dbReference type="Pfam" id="PF00528">
    <property type="entry name" value="BPD_transp_1"/>
    <property type="match status" value="1"/>
</dbReference>
<dbReference type="EMBL" id="JAKIJS010000001">
    <property type="protein sequence ID" value="MCF6136840.1"/>
    <property type="molecule type" value="Genomic_DNA"/>
</dbReference>
<evidence type="ECO:0000256" key="7">
    <source>
        <dbReference type="RuleBase" id="RU363032"/>
    </source>
</evidence>
<evidence type="ECO:0000256" key="5">
    <source>
        <dbReference type="ARBA" id="ARBA00022989"/>
    </source>
</evidence>
<keyword evidence="2 7" id="KW-0813">Transport</keyword>
<dbReference type="RefSeq" id="WP_236331934.1">
    <property type="nucleotide sequence ID" value="NZ_JAKIJS010000001.1"/>
</dbReference>
<keyword evidence="3" id="KW-1003">Cell membrane</keyword>
<evidence type="ECO:0000313" key="9">
    <source>
        <dbReference type="EMBL" id="MCF6136840.1"/>
    </source>
</evidence>
<reference evidence="9 10" key="1">
    <citation type="submission" date="2022-01" db="EMBL/GenBank/DDBJ databases">
        <title>Alkalihalobacillus sp. EGI L200015, a novel bacterium isolated from a salt lake sediment.</title>
        <authorList>
            <person name="Gao L."/>
            <person name="Fang B.-Z."/>
            <person name="Li W.-J."/>
        </authorList>
    </citation>
    <scope>NUCLEOTIDE SEQUENCE [LARGE SCALE GENOMIC DNA]</scope>
    <source>
        <strain evidence="9 10">KCTC 12718</strain>
    </source>
</reference>
<dbReference type="SUPFAM" id="SSF161098">
    <property type="entry name" value="MetI-like"/>
    <property type="match status" value="1"/>
</dbReference>
<evidence type="ECO:0000313" key="10">
    <source>
        <dbReference type="Proteomes" id="UP001649381"/>
    </source>
</evidence>
<feature type="transmembrane region" description="Helical" evidence="7">
    <location>
        <begin position="133"/>
        <end position="153"/>
    </location>
</feature>
<sequence length="309" mass="33946">MKGYIFQRVVYMVITLLLIASATFFLMKVMPGTPLSNAEKLTAEQEVIILEKYGLNDPVPVQYIKYMANVVTGDLGVSFQFDGRGVTGLILDRIGPSAQLGLQAMIFGSIFGILLGIVSAIRYNTIWDYSATMIAVIGKSIPSFVFAALLQYYIGVKLQWFPVAFWEGWEYSVLPTIALATFVVAIAARFTRTEMLEVMSQDFITTARAKGVSGFAVVFKHGIRNALIPLVTIMGPLAIGLMTGSLVIENIFAIPGLGEQFVRSIQTNDYPVIMGTTLFLSFFLILIILIVDILYGVIDPRIRLAGGKD</sequence>
<protein>
    <submittedName>
        <fullName evidence="9">ABC transporter permease</fullName>
    </submittedName>
</protein>
<dbReference type="PANTHER" id="PTHR43163">
    <property type="entry name" value="DIPEPTIDE TRANSPORT SYSTEM PERMEASE PROTEIN DPPB-RELATED"/>
    <property type="match status" value="1"/>
</dbReference>
<gene>
    <name evidence="9" type="ORF">L2716_03795</name>
</gene>